<keyword evidence="2" id="KW-0560">Oxidoreductase</keyword>
<dbReference type="PANTHER" id="PTHR30466:SF11">
    <property type="entry name" value="FLAVIN-DEPENDENT MONOOXYGENASE, REDUCTASE SUBUNIT HSAB"/>
    <property type="match status" value="1"/>
</dbReference>
<evidence type="ECO:0000313" key="4">
    <source>
        <dbReference type="EMBL" id="CDN87047.1"/>
    </source>
</evidence>
<comment type="similarity">
    <text evidence="1">Belongs to the non-flavoprotein flavin reductase family.</text>
</comment>
<proteinExistence type="inferred from homology"/>
<accession>A0A1L1PJD0</accession>
<reference evidence="5" key="1">
    <citation type="submission" date="2014-11" db="EMBL/GenBank/DDBJ databases">
        <title>Draft genome sequence of Hydrogenophaga intermedia S1.</title>
        <authorList>
            <person name="Gan H.M."/>
            <person name="Chew T.H."/>
            <person name="Stolz A."/>
        </authorList>
    </citation>
    <scope>NUCLEOTIDE SEQUENCE [LARGE SCALE GENOMIC DNA]</scope>
    <source>
        <strain evidence="5">S1</strain>
    </source>
</reference>
<feature type="domain" description="Flavin reductase like" evidence="3">
    <location>
        <begin position="14"/>
        <end position="159"/>
    </location>
</feature>
<dbReference type="EMBL" id="CCAE010000007">
    <property type="protein sequence ID" value="CDN87047.1"/>
    <property type="molecule type" value="Genomic_DNA"/>
</dbReference>
<dbReference type="PANTHER" id="PTHR30466">
    <property type="entry name" value="FLAVIN REDUCTASE"/>
    <property type="match status" value="1"/>
</dbReference>
<protein>
    <submittedName>
        <fullName evidence="4">Flavoprotein oxidoreductase</fullName>
    </submittedName>
</protein>
<dbReference type="Gene3D" id="2.30.110.10">
    <property type="entry name" value="Electron Transport, Fmn-binding Protein, Chain A"/>
    <property type="match status" value="1"/>
</dbReference>
<dbReference type="Proteomes" id="UP000028878">
    <property type="component" value="Unassembled WGS sequence"/>
</dbReference>
<evidence type="ECO:0000256" key="2">
    <source>
        <dbReference type="ARBA" id="ARBA00023002"/>
    </source>
</evidence>
<evidence type="ECO:0000313" key="5">
    <source>
        <dbReference type="Proteomes" id="UP000028878"/>
    </source>
</evidence>
<dbReference type="InterPro" id="IPR012349">
    <property type="entry name" value="Split_barrel_FMN-bd"/>
</dbReference>
<gene>
    <name evidence="4" type="ORF">BN948_01466</name>
</gene>
<dbReference type="RefSeq" id="WP_009519810.1">
    <property type="nucleotide sequence ID" value="NZ_CCAE010000007.1"/>
</dbReference>
<dbReference type="AlphaFoldDB" id="A0A1L1PJD0"/>
<dbReference type="SUPFAM" id="SSF50475">
    <property type="entry name" value="FMN-binding split barrel"/>
    <property type="match status" value="1"/>
</dbReference>
<keyword evidence="5" id="KW-1185">Reference proteome</keyword>
<sequence>MKTPVNVDEFRQAMRRVPSAVTVVTAEHAGHRRGLTATAVCSVSADPPQVLACVNKGGRAHACIARADAFAINYLSDAQAPVALAFSRQADDPDERFHADDWASGSQGVPLLRDALVSFACRVVQSVDCGTHTIFIGEILEIRQQDQRSLLYKSGEFMPA</sequence>
<dbReference type="GO" id="GO:0010181">
    <property type="term" value="F:FMN binding"/>
    <property type="evidence" value="ECO:0007669"/>
    <property type="project" value="InterPro"/>
</dbReference>
<dbReference type="SMART" id="SM00903">
    <property type="entry name" value="Flavin_Reduct"/>
    <property type="match status" value="1"/>
</dbReference>
<evidence type="ECO:0000259" key="3">
    <source>
        <dbReference type="SMART" id="SM00903"/>
    </source>
</evidence>
<dbReference type="InterPro" id="IPR002563">
    <property type="entry name" value="Flavin_Rdtase-like_dom"/>
</dbReference>
<organism evidence="4 5">
    <name type="scientific">Hydrogenophaga intermedia</name>
    <dbReference type="NCBI Taxonomy" id="65786"/>
    <lineage>
        <taxon>Bacteria</taxon>
        <taxon>Pseudomonadati</taxon>
        <taxon>Pseudomonadota</taxon>
        <taxon>Betaproteobacteria</taxon>
        <taxon>Burkholderiales</taxon>
        <taxon>Comamonadaceae</taxon>
        <taxon>Hydrogenophaga</taxon>
    </lineage>
</organism>
<dbReference type="GO" id="GO:0042602">
    <property type="term" value="F:riboflavin reductase (NADPH) activity"/>
    <property type="evidence" value="ECO:0007669"/>
    <property type="project" value="TreeGrafter"/>
</dbReference>
<name>A0A1L1PJD0_HYDIT</name>
<evidence type="ECO:0000256" key="1">
    <source>
        <dbReference type="ARBA" id="ARBA00008898"/>
    </source>
</evidence>
<dbReference type="Pfam" id="PF01613">
    <property type="entry name" value="Flavin_Reduct"/>
    <property type="match status" value="1"/>
</dbReference>
<dbReference type="InterPro" id="IPR050268">
    <property type="entry name" value="NADH-dep_flavin_reductase"/>
</dbReference>